<dbReference type="STRING" id="745820.SAMN04488053_102267"/>
<dbReference type="AlphaFoldDB" id="A0A1H0CXH3"/>
<dbReference type="EMBL" id="FNIL01000002">
    <property type="protein sequence ID" value="SDN62579.1"/>
    <property type="molecule type" value="Genomic_DNA"/>
</dbReference>
<gene>
    <name evidence="1" type="ORF">SAMN04488053_102267</name>
</gene>
<dbReference type="Proteomes" id="UP000198778">
    <property type="component" value="Unassembled WGS sequence"/>
</dbReference>
<sequence>MLTIMENVKNKRYKKLIDLLYVNCNIFAFVEDRQLMEIEDERLAYIDFLIEPIKEHFIERKIQQEWETTYLPEDTAYVYYFNLNNATRQFLKECSNSLFDWRSPELPEDLMFYKNGKCLLAGCSHEEFFLVDENIWESFLLKNRRG</sequence>
<keyword evidence="2" id="KW-1185">Reference proteome</keyword>
<accession>A0A1H0CXH3</accession>
<proteinExistence type="predicted"/>
<dbReference type="RefSeq" id="WP_244516676.1">
    <property type="nucleotide sequence ID" value="NZ_FNIL01000002.1"/>
</dbReference>
<protein>
    <recommendedName>
        <fullName evidence="3">Stage III sporulation protein AH</fullName>
    </recommendedName>
</protein>
<name>A0A1H0CXH3_9BACI</name>
<evidence type="ECO:0008006" key="3">
    <source>
        <dbReference type="Google" id="ProtNLM"/>
    </source>
</evidence>
<evidence type="ECO:0000313" key="1">
    <source>
        <dbReference type="EMBL" id="SDN62579.1"/>
    </source>
</evidence>
<reference evidence="2" key="1">
    <citation type="submission" date="2016-10" db="EMBL/GenBank/DDBJ databases">
        <authorList>
            <person name="Varghese N."/>
            <person name="Submissions S."/>
        </authorList>
    </citation>
    <scope>NUCLEOTIDE SEQUENCE [LARGE SCALE GENOMIC DNA]</scope>
    <source>
        <strain evidence="2">CGMCC 1.10369</strain>
    </source>
</reference>
<evidence type="ECO:0000313" key="2">
    <source>
        <dbReference type="Proteomes" id="UP000198778"/>
    </source>
</evidence>
<organism evidence="1 2">
    <name type="scientific">Alkalicoccus daliensis</name>
    <dbReference type="NCBI Taxonomy" id="745820"/>
    <lineage>
        <taxon>Bacteria</taxon>
        <taxon>Bacillati</taxon>
        <taxon>Bacillota</taxon>
        <taxon>Bacilli</taxon>
        <taxon>Bacillales</taxon>
        <taxon>Bacillaceae</taxon>
        <taxon>Alkalicoccus</taxon>
    </lineage>
</organism>